<dbReference type="Pfam" id="PF25600">
    <property type="entry name" value="TRIM_CC"/>
    <property type="match status" value="1"/>
</dbReference>
<dbReference type="CDD" id="cd12890">
    <property type="entry name" value="SPRY_PRY_TRIM16"/>
    <property type="match status" value="1"/>
</dbReference>
<keyword evidence="5" id="KW-0175">Coiled coil</keyword>
<keyword evidence="1" id="KW-0479">Metal-binding</keyword>
<name>A0A9Y4NU82_9TELE</name>
<dbReference type="InterPro" id="IPR003877">
    <property type="entry name" value="SPRY_dom"/>
</dbReference>
<dbReference type="RefSeq" id="XP_008303642.1">
    <property type="nucleotide sequence ID" value="XM_008305420.1"/>
</dbReference>
<dbReference type="PANTHER" id="PTHR25465:SF10">
    <property type="entry name" value="TRIPARTITE MOTIF-CONTAINING PROTEIN 16-RELATED"/>
    <property type="match status" value="1"/>
</dbReference>
<keyword evidence="9" id="KW-1185">Reference proteome</keyword>
<keyword evidence="3" id="KW-0862">Zinc</keyword>
<feature type="domain" description="B box-type" evidence="7">
    <location>
        <begin position="190"/>
        <end position="230"/>
    </location>
</feature>
<evidence type="ECO:0000259" key="8">
    <source>
        <dbReference type="PROSITE" id="PS50188"/>
    </source>
</evidence>
<keyword evidence="2 4" id="KW-0863">Zinc-finger</keyword>
<dbReference type="PROSITE" id="PS50119">
    <property type="entry name" value="ZF_BBOX"/>
    <property type="match status" value="1"/>
</dbReference>
<dbReference type="Pfam" id="PF13765">
    <property type="entry name" value="PRY"/>
    <property type="match status" value="1"/>
</dbReference>
<dbReference type="Pfam" id="PF00643">
    <property type="entry name" value="zf-B_box"/>
    <property type="match status" value="1"/>
</dbReference>
<dbReference type="AlphaFoldDB" id="A0A9Y4NU82"/>
<dbReference type="PANTHER" id="PTHR25465">
    <property type="entry name" value="B-BOX DOMAIN CONTAINING"/>
    <property type="match status" value="1"/>
</dbReference>
<feature type="region of interest" description="Disordered" evidence="6">
    <location>
        <begin position="73"/>
        <end position="136"/>
    </location>
</feature>
<dbReference type="Gene3D" id="2.60.120.920">
    <property type="match status" value="1"/>
</dbReference>
<dbReference type="GO" id="GO:0005737">
    <property type="term" value="C:cytoplasm"/>
    <property type="evidence" value="ECO:0007669"/>
    <property type="project" value="UniProtKB-ARBA"/>
</dbReference>
<dbReference type="Proteomes" id="UP000694891">
    <property type="component" value="Unplaced"/>
</dbReference>
<evidence type="ECO:0000256" key="2">
    <source>
        <dbReference type="ARBA" id="ARBA00022771"/>
    </source>
</evidence>
<evidence type="ECO:0000256" key="4">
    <source>
        <dbReference type="PROSITE-ProRule" id="PRU00024"/>
    </source>
</evidence>
<dbReference type="GeneID" id="103375206"/>
<dbReference type="Pfam" id="PF00622">
    <property type="entry name" value="SPRY"/>
    <property type="match status" value="1"/>
</dbReference>
<evidence type="ECO:0000313" key="9">
    <source>
        <dbReference type="Proteomes" id="UP000694891"/>
    </source>
</evidence>
<dbReference type="PRINTS" id="PR01407">
    <property type="entry name" value="BUTYPHLNCDUF"/>
</dbReference>
<gene>
    <name evidence="10" type="primary">trim16</name>
</gene>
<dbReference type="InterPro" id="IPR000315">
    <property type="entry name" value="Znf_B-box"/>
</dbReference>
<evidence type="ECO:0000256" key="5">
    <source>
        <dbReference type="SAM" id="Coils"/>
    </source>
</evidence>
<feature type="compositionally biased region" description="Basic and acidic residues" evidence="6">
    <location>
        <begin position="93"/>
        <end position="119"/>
    </location>
</feature>
<reference evidence="10" key="1">
    <citation type="submission" date="2025-08" db="UniProtKB">
        <authorList>
            <consortium name="RefSeq"/>
        </authorList>
    </citation>
    <scope>IDENTIFICATION</scope>
</reference>
<protein>
    <submittedName>
        <fullName evidence="10">Tripartite motif-containing protein 16</fullName>
    </submittedName>
</protein>
<accession>A0A9Y4NU82</accession>
<dbReference type="InterPro" id="IPR013320">
    <property type="entry name" value="ConA-like_dom_sf"/>
</dbReference>
<dbReference type="GO" id="GO:0008270">
    <property type="term" value="F:zinc ion binding"/>
    <property type="evidence" value="ECO:0007669"/>
    <property type="project" value="UniProtKB-KW"/>
</dbReference>
<dbReference type="InterPro" id="IPR051051">
    <property type="entry name" value="E3_ubiq-ligase_TRIM/RNF"/>
</dbReference>
<feature type="region of interest" description="Disordered" evidence="6">
    <location>
        <begin position="1"/>
        <end position="23"/>
    </location>
</feature>
<feature type="compositionally biased region" description="Low complexity" evidence="6">
    <location>
        <begin position="79"/>
        <end position="89"/>
    </location>
</feature>
<proteinExistence type="predicted"/>
<dbReference type="InterPro" id="IPR043136">
    <property type="entry name" value="B30.2/SPRY_sf"/>
</dbReference>
<evidence type="ECO:0000256" key="6">
    <source>
        <dbReference type="SAM" id="MobiDB-lite"/>
    </source>
</evidence>
<dbReference type="SUPFAM" id="SSF49899">
    <property type="entry name" value="Concanavalin A-like lectins/glucanases"/>
    <property type="match status" value="1"/>
</dbReference>
<evidence type="ECO:0000259" key="7">
    <source>
        <dbReference type="PROSITE" id="PS50119"/>
    </source>
</evidence>
<evidence type="ECO:0000313" key="10">
    <source>
        <dbReference type="RefSeq" id="XP_008303642.1"/>
    </source>
</evidence>
<evidence type="ECO:0000256" key="3">
    <source>
        <dbReference type="ARBA" id="ARBA00022833"/>
    </source>
</evidence>
<sequence>MQALTSSEASRCGFAGSSVGSRNCRHSDAAAVCRGIMADTAAEEAAPKSKQLCGSCSGELSGVDGDKGCPECVKKQNGAPEAPEAPEAPVISSKEKQNQDPKAAEETKIQEDLKESEDDKKEDEEPKEEEVKEEPLGPDDVVCDSCIESPCRAQKSCLTCLVSYCEAHLRPHLENPKFQNHRLVEPLRDIERRTCESHKWPLELFCCADGCCVCQDCVTEEHRGHNTVPVEEARRRIEKELREKQSEMVKTVTAAENAINKLQLNTVSIEHSVTDVRAVIESQFEELQSVVEKAKREVTEILEGEEKQALKQADGIRVHLEQRCTELKKTQAQMEKLSKNKNDVDFLQEYSEWKKEATDISLPGVYIGLMDRLNSFSRVIVDSTQELCTMLVSSYLEKVKETCKNDKMGIKTTVQQIVAQKQNLSIPDPVTRDDFLKYAAQVSFDADTAHKFLRLTEENRKVTNTTPWQHPYPDVPERFENWRQVLAAESFYLGRHYFEADVGGEGTHIGITYKSIDRKGSESNSCITGNNFSWCVQWNGRTFSAWHSDVETPLNVEKFTRIGVYVDYTRGLLAFYGVDDTMTLIHEYQAEFLEPLYPAFWLPKKENIVALVAPGEPLPLKSPSPPTSPANGAPI</sequence>
<dbReference type="SMART" id="SM00449">
    <property type="entry name" value="SPRY"/>
    <property type="match status" value="1"/>
</dbReference>
<dbReference type="InterPro" id="IPR006574">
    <property type="entry name" value="PRY"/>
</dbReference>
<dbReference type="InterPro" id="IPR058030">
    <property type="entry name" value="TRIM8/14/16/25/29/45/65_CC"/>
</dbReference>
<feature type="domain" description="B30.2/SPRY" evidence="8">
    <location>
        <begin position="422"/>
        <end position="618"/>
    </location>
</feature>
<dbReference type="InterPro" id="IPR003879">
    <property type="entry name" value="Butyrophylin_SPRY"/>
</dbReference>
<dbReference type="CDD" id="cd19769">
    <property type="entry name" value="Bbox2_TRIM16-like"/>
    <property type="match status" value="1"/>
</dbReference>
<dbReference type="SUPFAM" id="SSF57845">
    <property type="entry name" value="B-box zinc-binding domain"/>
    <property type="match status" value="1"/>
</dbReference>
<evidence type="ECO:0000256" key="1">
    <source>
        <dbReference type="ARBA" id="ARBA00022723"/>
    </source>
</evidence>
<dbReference type="CTD" id="10626"/>
<organism evidence="9 10">
    <name type="scientific">Stegastes partitus</name>
    <name type="common">bicolor damselfish</name>
    <dbReference type="NCBI Taxonomy" id="144197"/>
    <lineage>
        <taxon>Eukaryota</taxon>
        <taxon>Metazoa</taxon>
        <taxon>Chordata</taxon>
        <taxon>Craniata</taxon>
        <taxon>Vertebrata</taxon>
        <taxon>Euteleostomi</taxon>
        <taxon>Actinopterygii</taxon>
        <taxon>Neopterygii</taxon>
        <taxon>Teleostei</taxon>
        <taxon>Neoteleostei</taxon>
        <taxon>Acanthomorphata</taxon>
        <taxon>Ovalentaria</taxon>
        <taxon>Pomacentridae</taxon>
        <taxon>Stegastes</taxon>
    </lineage>
</organism>
<dbReference type="SMART" id="SM00336">
    <property type="entry name" value="BBOX"/>
    <property type="match status" value="1"/>
</dbReference>
<dbReference type="SMART" id="SM00589">
    <property type="entry name" value="PRY"/>
    <property type="match status" value="1"/>
</dbReference>
<dbReference type="Gene3D" id="3.30.160.60">
    <property type="entry name" value="Classic Zinc Finger"/>
    <property type="match status" value="1"/>
</dbReference>
<feature type="coiled-coil region" evidence="5">
    <location>
        <begin position="277"/>
        <end position="340"/>
    </location>
</feature>
<dbReference type="InterPro" id="IPR001870">
    <property type="entry name" value="B30.2/SPRY"/>
</dbReference>
<dbReference type="PROSITE" id="PS50188">
    <property type="entry name" value="B302_SPRY"/>
    <property type="match status" value="1"/>
</dbReference>
<dbReference type="Gene3D" id="4.10.830.40">
    <property type="match status" value="1"/>
</dbReference>